<dbReference type="PANTHER" id="PTHR13900:SF0">
    <property type="entry name" value="TRANSCRIPTION INITIATION FACTOR TFIID SUBUNIT 1"/>
    <property type="match status" value="1"/>
</dbReference>
<comment type="caution">
    <text evidence="5">The sequence shown here is derived from an EMBL/GenBank/DDBJ whole genome shotgun (WGS) entry which is preliminary data.</text>
</comment>
<feature type="compositionally biased region" description="Acidic residues" evidence="3">
    <location>
        <begin position="754"/>
        <end position="763"/>
    </location>
</feature>
<dbReference type="GO" id="GO:0051123">
    <property type="term" value="P:RNA polymerase II preinitiation complex assembly"/>
    <property type="evidence" value="ECO:0007669"/>
    <property type="project" value="TreeGrafter"/>
</dbReference>
<organism evidence="5 6">
    <name type="scientific">Hymenoscyphus albidus</name>
    <dbReference type="NCBI Taxonomy" id="595503"/>
    <lineage>
        <taxon>Eukaryota</taxon>
        <taxon>Fungi</taxon>
        <taxon>Dikarya</taxon>
        <taxon>Ascomycota</taxon>
        <taxon>Pezizomycotina</taxon>
        <taxon>Leotiomycetes</taxon>
        <taxon>Helotiales</taxon>
        <taxon>Helotiaceae</taxon>
        <taxon>Hymenoscyphus</taxon>
    </lineage>
</organism>
<name>A0A9N9LI02_9HELO</name>
<dbReference type="Pfam" id="PF12157">
    <property type="entry name" value="DUF3591"/>
    <property type="match status" value="1"/>
</dbReference>
<evidence type="ECO:0000313" key="6">
    <source>
        <dbReference type="Proteomes" id="UP000701801"/>
    </source>
</evidence>
<gene>
    <name evidence="5" type="ORF">HYALB_00008315</name>
</gene>
<feature type="compositionally biased region" description="Acidic residues" evidence="3">
    <location>
        <begin position="52"/>
        <end position="67"/>
    </location>
</feature>
<keyword evidence="2" id="KW-0539">Nucleus</keyword>
<evidence type="ECO:0000256" key="3">
    <source>
        <dbReference type="SAM" id="MobiDB-lite"/>
    </source>
</evidence>
<dbReference type="GO" id="GO:0005669">
    <property type="term" value="C:transcription factor TFIID complex"/>
    <property type="evidence" value="ECO:0007669"/>
    <property type="project" value="InterPro"/>
</dbReference>
<sequence>MAETTEFNEIDWKTQEQEDDANLQKLLAESQQDGAGALFDMNRPLETGEKADDAEDFEDISDDDLPEEEKAAGAGEGDVPGLTDDMGTSHDTDDLFGDGRGSSPFDEFDDHDPYRPNGVPQPSIINAGLTLPSPEEEEEIDLRELNFPEHPRTTNQDPSIPAPAESEEELLKQSWPGFQRGTILNWNQLLPPKPRHIIPKAPEKLPRPVNPTKASLDLAPDEEKSFRNAGPATSNKRKRVQEAEAKGLVAIVDESSAEEDNEEALDYSIPSPIGGVSWTDLEVLCGDWESKIDQLQPQPIEQPEELDEWEREMYEGQPTKRRKVVPAERDIINAPRFPAPSFDNFEAATKTSAKRVLLDLNDPHLLLDTLEYSPVKRQRLNATAKASKGGFASSFGSRFNISNDEAYDALKENHQSKVRATLGNVALEHSMPALRLQWPYYLCRLLVNDARSFHRPSIKLEKLLNQPNHFSKPAMRKKKQVKNMPTQELFKECKDLSLADHYSSATLLEYSEEHPIILSNFGMGNRIINYYRRRDADDSERPQPEDKVGDVTPLLPEDKSPFANFGEVDPGESVRTIHNSMYKAPIFKHETKSTDFLMIRETTGIGGSHWYVRNIDHVFAVGQQFPSMEIPGPHSRRVTNATKTRMRMIALRKMKHSPTHSLRIQEITEHIKDSQDSQNRQKMKEFFDYDKTDKVWKMRENEQIPDESVIRSFIKPEEVCALQAMEVGTRQLQDAGYEVEDEKKTAGGDKQPQEDVDEPADEGQLEKSLTPWRTSRAFLDASQGKAMLMLHGGGDPSGNGLAISMVRTSMKGGYLGALQGPSSTSQLQQERKANGGHGYNVKKQEEKYQSAIREIWDKQKANLSDPTEYEENEDEKREQIEEDARLAAIQTPHSMQTPGPYDDSASMVSGHSTLNHSGKALRITRKVINPNTGLVQEVVELIRDKRVWREYLKQVHERDSKSTNIYNIKPTGQNTWDAAEKLRYEQYGVNNLCLTQAYILNSMQKELLRLERNKERRQARERQKSNQLKKAEKASNEPDVASPSATATPTPLINEKAAGTTRKCNNCGQAGHIKTNKKYCPMSPDYDP</sequence>
<evidence type="ECO:0000259" key="4">
    <source>
        <dbReference type="Pfam" id="PF12157"/>
    </source>
</evidence>
<feature type="region of interest" description="Disordered" evidence="3">
    <location>
        <begin position="27"/>
        <end position="170"/>
    </location>
</feature>
<keyword evidence="6" id="KW-1185">Reference proteome</keyword>
<accession>A0A9N9LI02</accession>
<evidence type="ECO:0000256" key="1">
    <source>
        <dbReference type="ARBA" id="ARBA00004123"/>
    </source>
</evidence>
<dbReference type="AlphaFoldDB" id="A0A9N9LI02"/>
<feature type="domain" description="Transcription initiation factor TFIID subunit 1 histone acetyltransferase" evidence="4">
    <location>
        <begin position="399"/>
        <end position="863"/>
    </location>
</feature>
<comment type="subcellular location">
    <subcellularLocation>
        <location evidence="1">Nucleus</location>
    </subcellularLocation>
</comment>
<dbReference type="EMBL" id="CAJVRM010000058">
    <property type="protein sequence ID" value="CAG8972956.1"/>
    <property type="molecule type" value="Genomic_DNA"/>
</dbReference>
<evidence type="ECO:0000256" key="2">
    <source>
        <dbReference type="ARBA" id="ARBA00023242"/>
    </source>
</evidence>
<reference evidence="5" key="1">
    <citation type="submission" date="2021-07" db="EMBL/GenBank/DDBJ databases">
        <authorList>
            <person name="Durling M."/>
        </authorList>
    </citation>
    <scope>NUCLEOTIDE SEQUENCE</scope>
</reference>
<dbReference type="PANTHER" id="PTHR13900">
    <property type="entry name" value="TRANSCRIPTION INITIATION FACTOR TFIID"/>
    <property type="match status" value="1"/>
</dbReference>
<evidence type="ECO:0000313" key="5">
    <source>
        <dbReference type="EMBL" id="CAG8972956.1"/>
    </source>
</evidence>
<feature type="region of interest" description="Disordered" evidence="3">
    <location>
        <begin position="1014"/>
        <end position="1088"/>
    </location>
</feature>
<feature type="region of interest" description="Disordered" evidence="3">
    <location>
        <begin position="198"/>
        <end position="240"/>
    </location>
</feature>
<dbReference type="GO" id="GO:0004402">
    <property type="term" value="F:histone acetyltransferase activity"/>
    <property type="evidence" value="ECO:0007669"/>
    <property type="project" value="InterPro"/>
</dbReference>
<dbReference type="InterPro" id="IPR022591">
    <property type="entry name" value="TAF1_HAT_dom"/>
</dbReference>
<feature type="region of interest" description="Disordered" evidence="3">
    <location>
        <begin position="534"/>
        <end position="554"/>
    </location>
</feature>
<protein>
    <recommendedName>
        <fullName evidence="4">Transcription initiation factor TFIID subunit 1 histone acetyltransferase domain-containing protein</fullName>
    </recommendedName>
</protein>
<dbReference type="OrthoDB" id="5752at2759"/>
<dbReference type="GO" id="GO:0016251">
    <property type="term" value="F:RNA polymerase II general transcription initiation factor activity"/>
    <property type="evidence" value="ECO:0007669"/>
    <property type="project" value="InterPro"/>
</dbReference>
<feature type="compositionally biased region" description="Basic and acidic residues" evidence="3">
    <location>
        <begin position="534"/>
        <end position="549"/>
    </location>
</feature>
<dbReference type="GO" id="GO:0017025">
    <property type="term" value="F:TBP-class protein binding"/>
    <property type="evidence" value="ECO:0007669"/>
    <property type="project" value="InterPro"/>
</dbReference>
<dbReference type="Proteomes" id="UP000701801">
    <property type="component" value="Unassembled WGS sequence"/>
</dbReference>
<feature type="compositionally biased region" description="Basic and acidic residues" evidence="3">
    <location>
        <begin position="1014"/>
        <end position="1036"/>
    </location>
</feature>
<dbReference type="InterPro" id="IPR040240">
    <property type="entry name" value="TAF1"/>
</dbReference>
<feature type="region of interest" description="Disordered" evidence="3">
    <location>
        <begin position="737"/>
        <end position="772"/>
    </location>
</feature>
<feature type="compositionally biased region" description="Basic and acidic residues" evidence="3">
    <location>
        <begin position="741"/>
        <end position="753"/>
    </location>
</feature>
<feature type="compositionally biased region" description="Basic and acidic residues" evidence="3">
    <location>
        <begin position="142"/>
        <end position="152"/>
    </location>
</feature>
<proteinExistence type="predicted"/>